<evidence type="ECO:0000313" key="2">
    <source>
        <dbReference type="Proteomes" id="UP001620626"/>
    </source>
</evidence>
<organism evidence="1 2">
    <name type="scientific">Heterodera trifolii</name>
    <dbReference type="NCBI Taxonomy" id="157864"/>
    <lineage>
        <taxon>Eukaryota</taxon>
        <taxon>Metazoa</taxon>
        <taxon>Ecdysozoa</taxon>
        <taxon>Nematoda</taxon>
        <taxon>Chromadorea</taxon>
        <taxon>Rhabditida</taxon>
        <taxon>Tylenchina</taxon>
        <taxon>Tylenchomorpha</taxon>
        <taxon>Tylenchoidea</taxon>
        <taxon>Heteroderidae</taxon>
        <taxon>Heteroderinae</taxon>
        <taxon>Heterodera</taxon>
    </lineage>
</organism>
<proteinExistence type="predicted"/>
<evidence type="ECO:0000313" key="1">
    <source>
        <dbReference type="EMBL" id="KAL3111630.1"/>
    </source>
</evidence>
<keyword evidence="2" id="KW-1185">Reference proteome</keyword>
<name>A0ABD2L8R8_9BILA</name>
<dbReference type="Gene3D" id="1.50.10.20">
    <property type="match status" value="1"/>
</dbReference>
<sequence length="182" mass="20313">MFKFTKPMTTTAARMIVRKSRLEVMPMAKKVALLENHVVTELTRGYLVSHLADFKEDPYALTLCTYVLHLANSPKKGDVLKMLEGLQTTGTTDGMVHWTKKVSNGAKDGTGGAAKNDGGVARDTNQYFFQPQPADVQDRFHWHLRGFLLRYLGGMKADLGGVKADLGVLKYDMFSMKVELKK</sequence>
<dbReference type="EMBL" id="JBICBT010000498">
    <property type="protein sequence ID" value="KAL3111630.1"/>
    <property type="molecule type" value="Genomic_DNA"/>
</dbReference>
<dbReference type="AlphaFoldDB" id="A0ABD2L8R8"/>
<comment type="caution">
    <text evidence="1">The sequence shown here is derived from an EMBL/GenBank/DDBJ whole genome shotgun (WGS) entry which is preliminary data.</text>
</comment>
<gene>
    <name evidence="1" type="ORF">niasHT_016100</name>
</gene>
<dbReference type="Proteomes" id="UP001620626">
    <property type="component" value="Unassembled WGS sequence"/>
</dbReference>
<protein>
    <submittedName>
        <fullName evidence="1">Uncharacterized protein</fullName>
    </submittedName>
</protein>
<reference evidence="1 2" key="1">
    <citation type="submission" date="2024-10" db="EMBL/GenBank/DDBJ databases">
        <authorList>
            <person name="Kim D."/>
        </authorList>
    </citation>
    <scope>NUCLEOTIDE SEQUENCE [LARGE SCALE GENOMIC DNA]</scope>
    <source>
        <strain evidence="1">BH-2024</strain>
    </source>
</reference>
<accession>A0ABD2L8R8</accession>